<organism evidence="2 3">
    <name type="scientific">Pelobates cultripes</name>
    <name type="common">Western spadefoot toad</name>
    <dbReference type="NCBI Taxonomy" id="61616"/>
    <lineage>
        <taxon>Eukaryota</taxon>
        <taxon>Metazoa</taxon>
        <taxon>Chordata</taxon>
        <taxon>Craniata</taxon>
        <taxon>Vertebrata</taxon>
        <taxon>Euteleostomi</taxon>
        <taxon>Amphibia</taxon>
        <taxon>Batrachia</taxon>
        <taxon>Anura</taxon>
        <taxon>Pelobatoidea</taxon>
        <taxon>Pelobatidae</taxon>
        <taxon>Pelobates</taxon>
    </lineage>
</organism>
<reference evidence="2" key="1">
    <citation type="submission" date="2022-03" db="EMBL/GenBank/DDBJ databases">
        <authorList>
            <person name="Alioto T."/>
            <person name="Alioto T."/>
            <person name="Gomez Garrido J."/>
        </authorList>
    </citation>
    <scope>NUCLEOTIDE SEQUENCE</scope>
</reference>
<feature type="compositionally biased region" description="Basic and acidic residues" evidence="1">
    <location>
        <begin position="87"/>
        <end position="99"/>
    </location>
</feature>
<feature type="region of interest" description="Disordered" evidence="1">
    <location>
        <begin position="70"/>
        <end position="99"/>
    </location>
</feature>
<proteinExistence type="predicted"/>
<feature type="non-terminal residue" evidence="2">
    <location>
        <position position="1"/>
    </location>
</feature>
<name>A0AAD1W631_PELCU</name>
<evidence type="ECO:0000256" key="1">
    <source>
        <dbReference type="SAM" id="MobiDB-lite"/>
    </source>
</evidence>
<dbReference type="AlphaFoldDB" id="A0AAD1W631"/>
<feature type="non-terminal residue" evidence="2">
    <location>
        <position position="99"/>
    </location>
</feature>
<sequence length="99" mass="10400">NPESAREGREALGTHLALKGLTLDTQPGNAESMAAPGPHTGTPEPPPSGLMAACYWMPTLTGHGRAGALRIRSAGPGSLSAFNNQHDSPRDRWLKPTHP</sequence>
<evidence type="ECO:0000313" key="3">
    <source>
        <dbReference type="Proteomes" id="UP001295444"/>
    </source>
</evidence>
<evidence type="ECO:0000313" key="2">
    <source>
        <dbReference type="EMBL" id="CAH2284762.1"/>
    </source>
</evidence>
<dbReference type="Proteomes" id="UP001295444">
    <property type="component" value="Chromosome 04"/>
</dbReference>
<accession>A0AAD1W631</accession>
<gene>
    <name evidence="2" type="ORF">PECUL_23A015207</name>
</gene>
<protein>
    <submittedName>
        <fullName evidence="2">Uncharacterized protein</fullName>
    </submittedName>
</protein>
<feature type="region of interest" description="Disordered" evidence="1">
    <location>
        <begin position="20"/>
        <end position="47"/>
    </location>
</feature>
<keyword evidence="3" id="KW-1185">Reference proteome</keyword>
<dbReference type="EMBL" id="OW240915">
    <property type="protein sequence ID" value="CAH2284762.1"/>
    <property type="molecule type" value="Genomic_DNA"/>
</dbReference>